<dbReference type="AlphaFoldDB" id="A0A1I0EA10"/>
<gene>
    <name evidence="3" type="ORF">SAMN04487962_10971</name>
</gene>
<dbReference type="Proteomes" id="UP000198762">
    <property type="component" value="Unassembled WGS sequence"/>
</dbReference>
<dbReference type="Gene3D" id="1.20.1260.30">
    <property type="match status" value="1"/>
</dbReference>
<keyword evidence="2" id="KW-0680">Restriction system</keyword>
<comment type="similarity">
    <text evidence="1">Belongs to the N(4)/N(6)-methyltransferase family.</text>
</comment>
<accession>A0A1I0EA10</accession>
<sequence length="85" mass="9540">MEAIEEYKPELDGILPKDEYFALTRTSNTLLVELLKNFSRIPADANGDIFGKIYEFFLAGISGLTGFSRCTASMCWIAIPRSRKS</sequence>
<evidence type="ECO:0000313" key="4">
    <source>
        <dbReference type="Proteomes" id="UP000198762"/>
    </source>
</evidence>
<evidence type="ECO:0000313" key="3">
    <source>
        <dbReference type="EMBL" id="SET41871.1"/>
    </source>
</evidence>
<evidence type="ECO:0000256" key="2">
    <source>
        <dbReference type="ARBA" id="ARBA00022747"/>
    </source>
</evidence>
<keyword evidence="4" id="KW-1185">Reference proteome</keyword>
<organism evidence="3 4">
    <name type="scientific">Marinobacter segnicrescens</name>
    <dbReference type="NCBI Taxonomy" id="430453"/>
    <lineage>
        <taxon>Bacteria</taxon>
        <taxon>Pseudomonadati</taxon>
        <taxon>Pseudomonadota</taxon>
        <taxon>Gammaproteobacteria</taxon>
        <taxon>Pseudomonadales</taxon>
        <taxon>Marinobacteraceae</taxon>
        <taxon>Marinobacter</taxon>
    </lineage>
</organism>
<dbReference type="InterPro" id="IPR038333">
    <property type="entry name" value="T1MK-like_N_sf"/>
</dbReference>
<dbReference type="RefSeq" id="WP_091851647.1">
    <property type="nucleotide sequence ID" value="NZ_FOHZ01000009.1"/>
</dbReference>
<protein>
    <submittedName>
        <fullName evidence="3">Uncharacterized protein</fullName>
    </submittedName>
</protein>
<reference evidence="4" key="1">
    <citation type="submission" date="2016-10" db="EMBL/GenBank/DDBJ databases">
        <authorList>
            <person name="Varghese N."/>
            <person name="Submissions S."/>
        </authorList>
    </citation>
    <scope>NUCLEOTIDE SEQUENCE [LARGE SCALE GENOMIC DNA]</scope>
    <source>
        <strain evidence="4">CGMCC 1.6489</strain>
    </source>
</reference>
<evidence type="ECO:0000256" key="1">
    <source>
        <dbReference type="ARBA" id="ARBA00006594"/>
    </source>
</evidence>
<dbReference type="EMBL" id="FOHZ01000009">
    <property type="protein sequence ID" value="SET41871.1"/>
    <property type="molecule type" value="Genomic_DNA"/>
</dbReference>
<dbReference type="STRING" id="430453.SAMN04487962_10971"/>
<dbReference type="GO" id="GO:0009307">
    <property type="term" value="P:DNA restriction-modification system"/>
    <property type="evidence" value="ECO:0007669"/>
    <property type="project" value="UniProtKB-KW"/>
</dbReference>
<name>A0A1I0EA10_9GAMM</name>
<proteinExistence type="inferred from homology"/>